<evidence type="ECO:0008006" key="4">
    <source>
        <dbReference type="Google" id="ProtNLM"/>
    </source>
</evidence>
<dbReference type="AlphaFoldDB" id="A0A2K3YUY5"/>
<gene>
    <name evidence="2" type="ORF">CD122_03060</name>
</gene>
<dbReference type="Proteomes" id="UP000242752">
    <property type="component" value="Unassembled WGS sequence"/>
</dbReference>
<feature type="transmembrane region" description="Helical" evidence="1">
    <location>
        <begin position="102"/>
        <end position="124"/>
    </location>
</feature>
<keyword evidence="1" id="KW-1133">Transmembrane helix</keyword>
<protein>
    <recommendedName>
        <fullName evidence="4">DUF3278 domain-containing protein</fullName>
    </recommendedName>
</protein>
<feature type="transmembrane region" description="Helical" evidence="1">
    <location>
        <begin position="52"/>
        <end position="72"/>
    </location>
</feature>
<feature type="transmembrane region" description="Helical" evidence="1">
    <location>
        <begin position="25"/>
        <end position="46"/>
    </location>
</feature>
<keyword evidence="3" id="KW-1185">Reference proteome</keyword>
<dbReference type="EMBL" id="PPRF01000017">
    <property type="protein sequence ID" value="PNZ29124.1"/>
    <property type="molecule type" value="Genomic_DNA"/>
</dbReference>
<accession>A0A2K3YUY5</accession>
<evidence type="ECO:0000256" key="1">
    <source>
        <dbReference type="SAM" id="Phobius"/>
    </source>
</evidence>
<comment type="caution">
    <text evidence="2">The sequence shown here is derived from an EMBL/GenBank/DDBJ whole genome shotgun (WGS) entry which is preliminary data.</text>
</comment>
<evidence type="ECO:0000313" key="2">
    <source>
        <dbReference type="EMBL" id="PNZ29124.1"/>
    </source>
</evidence>
<sequence length="167" mass="19279">MRMYKRFVGMEAPDEYQKSKIDETLALVSIIGVIGLIALTPLSWMIDLESQQLSAFSIGAPILLFMIGARTVTLSRDYSKHKFYVETEAAARQLRKQLTFKYIVWTVLGYVYLLLVFNVLAPLFSGKMPYWHGSESINLILFLIPCIAFIFNLRKQVQVRKDEHDEH</sequence>
<reference evidence="2 3" key="1">
    <citation type="submission" date="2017-08" db="EMBL/GenBank/DDBJ databases">
        <title>Draft genome sequences of 64 type strains of genus Staph aureus.</title>
        <authorList>
            <person name="Cole K."/>
            <person name="Golubchik T."/>
            <person name="Russell J."/>
            <person name="Foster D."/>
            <person name="Llewelyn M."/>
            <person name="Wilson D."/>
            <person name="Crook D."/>
            <person name="Paul J."/>
        </authorList>
    </citation>
    <scope>NUCLEOTIDE SEQUENCE [LARGE SCALE GENOMIC DNA]</scope>
    <source>
        <strain evidence="2 3">DSM 21968</strain>
    </source>
</reference>
<proteinExistence type="predicted"/>
<dbReference type="RefSeq" id="WP_103357530.1">
    <property type="nucleotide sequence ID" value="NZ_CP113107.1"/>
</dbReference>
<feature type="transmembrane region" description="Helical" evidence="1">
    <location>
        <begin position="136"/>
        <end position="153"/>
    </location>
</feature>
<keyword evidence="1" id="KW-0812">Transmembrane</keyword>
<evidence type="ECO:0000313" key="3">
    <source>
        <dbReference type="Proteomes" id="UP000242752"/>
    </source>
</evidence>
<dbReference type="OrthoDB" id="2394364at2"/>
<keyword evidence="1" id="KW-0472">Membrane</keyword>
<organism evidence="2 3">
    <name type="scientific">Staphylococcus rostri</name>
    <dbReference type="NCBI Taxonomy" id="522262"/>
    <lineage>
        <taxon>Bacteria</taxon>
        <taxon>Bacillati</taxon>
        <taxon>Bacillota</taxon>
        <taxon>Bacilli</taxon>
        <taxon>Bacillales</taxon>
        <taxon>Staphylococcaceae</taxon>
        <taxon>Staphylococcus</taxon>
    </lineage>
</organism>
<name>A0A2K3YUY5_9STAP</name>